<dbReference type="AlphaFoldDB" id="B8GQG2"/>
<keyword evidence="2" id="KW-0645">Protease</keyword>
<reference evidence="5 6" key="1">
    <citation type="journal article" date="2011" name="Stand. Genomic Sci.">
        <title>Complete genome sequence of 'Thioalkalivibrio sulfidophilus' HL-EbGr7.</title>
        <authorList>
            <person name="Muyzer G."/>
            <person name="Sorokin D.Y."/>
            <person name="Mavromatis K."/>
            <person name="Lapidus A."/>
            <person name="Clum A."/>
            <person name="Ivanova N."/>
            <person name="Pati A."/>
            <person name="d'Haeseleer P."/>
            <person name="Woyke T."/>
            <person name="Kyrpides N.C."/>
        </authorList>
    </citation>
    <scope>NUCLEOTIDE SEQUENCE [LARGE SCALE GENOMIC DNA]</scope>
    <source>
        <strain evidence="5 6">HL-EbGR7</strain>
    </source>
</reference>
<dbReference type="STRING" id="396588.Tgr7_1271"/>
<evidence type="ECO:0000256" key="3">
    <source>
        <dbReference type="ARBA" id="ARBA00022750"/>
    </source>
</evidence>
<dbReference type="InterPro" id="IPR023430">
    <property type="entry name" value="Pept_HybD-like_dom_sf"/>
</dbReference>
<dbReference type="GO" id="GO:0016485">
    <property type="term" value="P:protein processing"/>
    <property type="evidence" value="ECO:0007669"/>
    <property type="project" value="TreeGrafter"/>
</dbReference>
<dbReference type="KEGG" id="tgr:Tgr7_1271"/>
<protein>
    <submittedName>
        <fullName evidence="5">Peptidase M52, hydrogen uptake protein</fullName>
    </submittedName>
</protein>
<keyword evidence="6" id="KW-1185">Reference proteome</keyword>
<keyword evidence="3" id="KW-0064">Aspartyl protease</keyword>
<dbReference type="PANTHER" id="PTHR30302">
    <property type="entry name" value="HYDROGENASE 1 MATURATION PROTEASE"/>
    <property type="match status" value="1"/>
</dbReference>
<accession>B8GQG2</accession>
<organism evidence="5 6">
    <name type="scientific">Thioalkalivibrio sulfidiphilus (strain HL-EbGR7)</name>
    <dbReference type="NCBI Taxonomy" id="396588"/>
    <lineage>
        <taxon>Bacteria</taxon>
        <taxon>Pseudomonadati</taxon>
        <taxon>Pseudomonadota</taxon>
        <taxon>Gammaproteobacteria</taxon>
        <taxon>Chromatiales</taxon>
        <taxon>Ectothiorhodospiraceae</taxon>
        <taxon>Thioalkalivibrio</taxon>
    </lineage>
</organism>
<evidence type="ECO:0000313" key="5">
    <source>
        <dbReference type="EMBL" id="ACL72357.1"/>
    </source>
</evidence>
<evidence type="ECO:0000256" key="1">
    <source>
        <dbReference type="ARBA" id="ARBA00006814"/>
    </source>
</evidence>
<dbReference type="EMBL" id="CP001339">
    <property type="protein sequence ID" value="ACL72357.1"/>
    <property type="molecule type" value="Genomic_DNA"/>
</dbReference>
<dbReference type="PRINTS" id="PR00446">
    <property type="entry name" value="HYDRGNUPTAKE"/>
</dbReference>
<dbReference type="SUPFAM" id="SSF53163">
    <property type="entry name" value="HybD-like"/>
    <property type="match status" value="1"/>
</dbReference>
<dbReference type="eggNOG" id="COG0680">
    <property type="taxonomic scope" value="Bacteria"/>
</dbReference>
<name>B8GQG2_THISH</name>
<evidence type="ECO:0000313" key="6">
    <source>
        <dbReference type="Proteomes" id="UP000002383"/>
    </source>
</evidence>
<dbReference type="Proteomes" id="UP000002383">
    <property type="component" value="Chromosome"/>
</dbReference>
<dbReference type="OrthoDB" id="9792731at2"/>
<dbReference type="GO" id="GO:0008047">
    <property type="term" value="F:enzyme activator activity"/>
    <property type="evidence" value="ECO:0007669"/>
    <property type="project" value="InterPro"/>
</dbReference>
<dbReference type="NCBIfam" id="TIGR00072">
    <property type="entry name" value="hydrog_prot"/>
    <property type="match status" value="1"/>
</dbReference>
<evidence type="ECO:0000256" key="2">
    <source>
        <dbReference type="ARBA" id="ARBA00022670"/>
    </source>
</evidence>
<comment type="similarity">
    <text evidence="1">Belongs to the peptidase A31 family.</text>
</comment>
<gene>
    <name evidence="5" type="ordered locus">Tgr7_1271</name>
</gene>
<dbReference type="GO" id="GO:0004190">
    <property type="term" value="F:aspartic-type endopeptidase activity"/>
    <property type="evidence" value="ECO:0007669"/>
    <property type="project" value="UniProtKB-KW"/>
</dbReference>
<dbReference type="Gene3D" id="3.40.50.1450">
    <property type="entry name" value="HybD-like"/>
    <property type="match status" value="1"/>
</dbReference>
<dbReference type="InterPro" id="IPR000671">
    <property type="entry name" value="Peptidase_A31"/>
</dbReference>
<dbReference type="PANTHER" id="PTHR30302:SF1">
    <property type="entry name" value="HYDROGENASE 2 MATURATION PROTEASE"/>
    <property type="match status" value="1"/>
</dbReference>
<sequence>MQAQAYPVIEDTARTLVLGLGNTLLQDEGVGVHVIETLVRLAPDTPRVDYMDGGTLSFTLAGPIGEAAALIVVDTAQLDAAPGTVRVFEGADMDDFVGNGRKTSVHEVSLRDLLAISSLEGRLPARRALVGIQPGVMDWGNTPSPAVAAAIPRACQAVQGLLERWKP</sequence>
<dbReference type="Pfam" id="PF01750">
    <property type="entry name" value="HycI"/>
    <property type="match status" value="1"/>
</dbReference>
<evidence type="ECO:0000256" key="4">
    <source>
        <dbReference type="ARBA" id="ARBA00022801"/>
    </source>
</evidence>
<dbReference type="RefSeq" id="WP_012637840.1">
    <property type="nucleotide sequence ID" value="NC_011901.1"/>
</dbReference>
<keyword evidence="4" id="KW-0378">Hydrolase</keyword>
<proteinExistence type="inferred from homology"/>
<dbReference type="CDD" id="cd06062">
    <property type="entry name" value="H2MP_MemB-H2up"/>
    <property type="match status" value="1"/>
</dbReference>
<dbReference type="HOGENOM" id="CLU_099037_0_0_6"/>